<feature type="compositionally biased region" description="Basic and acidic residues" evidence="7">
    <location>
        <begin position="423"/>
        <end position="452"/>
    </location>
</feature>
<evidence type="ECO:0000256" key="7">
    <source>
        <dbReference type="SAM" id="MobiDB-lite"/>
    </source>
</evidence>
<dbReference type="PROSITE" id="PS52027">
    <property type="entry name" value="ZF_C2HC_C3H"/>
    <property type="match status" value="1"/>
</dbReference>
<feature type="compositionally biased region" description="Basic and acidic residues" evidence="7">
    <location>
        <begin position="45"/>
        <end position="55"/>
    </location>
</feature>
<accession>A0A8C3HVQ9</accession>
<evidence type="ECO:0000313" key="10">
    <source>
        <dbReference type="Proteomes" id="UP000694380"/>
    </source>
</evidence>
<feature type="compositionally biased region" description="Basic and acidic residues" evidence="7">
    <location>
        <begin position="181"/>
        <end position="190"/>
    </location>
</feature>
<name>A0A8C3HVQ9_CHRPI</name>
<dbReference type="PANTHER" id="PTHR21531">
    <property type="entry name" value="LOW-TEMPERATURE VIABILITY PROTEIN LTV1-RELATED"/>
    <property type="match status" value="1"/>
</dbReference>
<keyword evidence="4 6" id="KW-0863">Zinc-finger</keyword>
<dbReference type="AlphaFoldDB" id="A0A8C3HVQ9"/>
<feature type="region of interest" description="Disordered" evidence="7">
    <location>
        <begin position="406"/>
        <end position="452"/>
    </location>
</feature>
<feature type="region of interest" description="Disordered" evidence="7">
    <location>
        <begin position="180"/>
        <end position="231"/>
    </location>
</feature>
<reference evidence="9" key="3">
    <citation type="submission" date="2025-09" db="UniProtKB">
        <authorList>
            <consortium name="Ensembl"/>
        </authorList>
    </citation>
    <scope>IDENTIFICATION</scope>
</reference>
<feature type="compositionally biased region" description="Basic and acidic residues" evidence="7">
    <location>
        <begin position="316"/>
        <end position="331"/>
    </location>
</feature>
<feature type="compositionally biased region" description="Polar residues" evidence="7">
    <location>
        <begin position="549"/>
        <end position="558"/>
    </location>
</feature>
<evidence type="ECO:0000256" key="6">
    <source>
        <dbReference type="PROSITE-ProRule" id="PRU01371"/>
    </source>
</evidence>
<feature type="compositionally biased region" description="Acidic residues" evidence="7">
    <location>
        <begin position="191"/>
        <end position="225"/>
    </location>
</feature>
<dbReference type="GO" id="GO:0005829">
    <property type="term" value="C:cytosol"/>
    <property type="evidence" value="ECO:0007669"/>
    <property type="project" value="Ensembl"/>
</dbReference>
<feature type="region of interest" description="Disordered" evidence="7">
    <location>
        <begin position="21"/>
        <end position="55"/>
    </location>
</feature>
<dbReference type="InterPro" id="IPR007307">
    <property type="entry name" value="Ltv1"/>
</dbReference>
<feature type="domain" description="C2HC/C3H-type" evidence="8">
    <location>
        <begin position="490"/>
        <end position="519"/>
    </location>
</feature>
<evidence type="ECO:0000256" key="1">
    <source>
        <dbReference type="ARBA" id="ARBA00009078"/>
    </source>
</evidence>
<proteinExistence type="inferred from homology"/>
<evidence type="ECO:0000259" key="8">
    <source>
        <dbReference type="PROSITE" id="PS52027"/>
    </source>
</evidence>
<keyword evidence="5" id="KW-0862">Zinc</keyword>
<evidence type="ECO:0000313" key="9">
    <source>
        <dbReference type="Ensembl" id="ENSCPBP00000024073.1"/>
    </source>
</evidence>
<dbReference type="GO" id="GO:0030688">
    <property type="term" value="C:preribosome, small subunit precursor"/>
    <property type="evidence" value="ECO:0007669"/>
    <property type="project" value="TreeGrafter"/>
</dbReference>
<feature type="region of interest" description="Disordered" evidence="7">
    <location>
        <begin position="316"/>
        <end position="337"/>
    </location>
</feature>
<dbReference type="Proteomes" id="UP000694380">
    <property type="component" value="Chromosome 3"/>
</dbReference>
<dbReference type="InterPro" id="IPR049899">
    <property type="entry name" value="Znf_C2HC_C3H"/>
</dbReference>
<evidence type="ECO:0000256" key="2">
    <source>
        <dbReference type="ARBA" id="ARBA00021561"/>
    </source>
</evidence>
<dbReference type="PANTHER" id="PTHR21531:SF0">
    <property type="entry name" value="PROTEIN LTV1 HOMOLOG"/>
    <property type="match status" value="1"/>
</dbReference>
<comment type="similarity">
    <text evidence="1">Belongs to the LTV1 family.</text>
</comment>
<feature type="region of interest" description="Disordered" evidence="7">
    <location>
        <begin position="524"/>
        <end position="602"/>
    </location>
</feature>
<protein>
    <recommendedName>
        <fullName evidence="2">Protein LTV1 homolog</fullName>
    </recommendedName>
</protein>
<evidence type="ECO:0000256" key="3">
    <source>
        <dbReference type="ARBA" id="ARBA00022723"/>
    </source>
</evidence>
<dbReference type="GO" id="GO:0008270">
    <property type="term" value="F:zinc ion binding"/>
    <property type="evidence" value="ECO:0007669"/>
    <property type="project" value="UniProtKB-KW"/>
</dbReference>
<dbReference type="Ensembl" id="ENSCPBT00000028355.1">
    <property type="protein sequence ID" value="ENSCPBP00000024073.1"/>
    <property type="gene ID" value="ENSCPBG00000017153.1"/>
</dbReference>
<dbReference type="Pfam" id="PF04180">
    <property type="entry name" value="LTV"/>
    <property type="match status" value="1"/>
</dbReference>
<reference evidence="9" key="2">
    <citation type="submission" date="2025-08" db="UniProtKB">
        <authorList>
            <consortium name="Ensembl"/>
        </authorList>
    </citation>
    <scope>IDENTIFICATION</scope>
</reference>
<dbReference type="GO" id="GO:0000056">
    <property type="term" value="P:ribosomal small subunit export from nucleus"/>
    <property type="evidence" value="ECO:0007669"/>
    <property type="project" value="TreeGrafter"/>
</dbReference>
<reference evidence="9" key="1">
    <citation type="journal article" date="2015" name="Genome Biol. Evol.">
        <title>Physical Mapping and Refinement of the Painted Turtle Genome (Chrysemys picta) Inform Amniote Genome Evolution and Challenge Turtle-Bird Chromosomal Conservation.</title>
        <authorList>
            <person name="Badenhorst D."/>
            <person name="Hillier L.W."/>
            <person name="Literman R."/>
            <person name="Montiel E.E."/>
            <person name="Radhakrishnan S."/>
            <person name="Shen Y."/>
            <person name="Minx P."/>
            <person name="Janes D.E."/>
            <person name="Warren W.C."/>
            <person name="Edwards S.V."/>
            <person name="Valenzuela N."/>
        </authorList>
    </citation>
    <scope>NUCLEOTIDE SEQUENCE [LARGE SCALE GENOMIC DNA]</scope>
</reference>
<keyword evidence="3" id="KW-0479">Metal-binding</keyword>
<dbReference type="GO" id="GO:0042274">
    <property type="term" value="P:ribosomal small subunit biogenesis"/>
    <property type="evidence" value="ECO:0007669"/>
    <property type="project" value="InterPro"/>
</dbReference>
<sequence>MPHRRKKPFIEKKKAVTFHLVHRSQRDPLAADDTAPQRVLLPSQKGDEEQRREEQRKYGVFFDDDYDYLQHLKEASGPSELVPSDVSGQQSRIIVRGEGEREEESQQIPSPTIKLPSSVFASEFEEDVGLLNKAAPVSGPRLDFDPDIVAALDDDFDFNNPDNLLEDDFVLKASEPGKGVWKGEDCRSSDTEDEDEWEDMDDGKDNNSSDEDYDSEGPLSDDEGVSGEMKEFLFMQEETKSRFTEYSITSSVMRRNEQLTLLDERFEKFFEQFDDDEIGALDNVELEGFIHTDSTRLQEVLNDYYKEKAKDCVKPDALEPRKDLDSPLNEKGEEEEEEEIVTLVIEEPKEKWDCESILSTYSNLYNHPKLIEEPAKSKPIKISHKSGIPLDILPQRGLTAKQTERMQMIDQSDLPRVSTQPRSKNESREDRKARKQAIKEERKKQPEKKSNWRQLHEDFINAIQSAKQVTKAMKEGRPLPPPPPPSVNPDYIQCPYCLRRFNEAAAERHISFCKEQATRRVFAPGQKTAKQAPGKQQMTQRREPALTSAVESLLQNRAQEAAIAGPAVQSSAEMPERTKKTSGVPFGKNTSGDSRLPAQSRR</sequence>
<dbReference type="GO" id="GO:0005654">
    <property type="term" value="C:nucleoplasm"/>
    <property type="evidence" value="ECO:0007669"/>
    <property type="project" value="Ensembl"/>
</dbReference>
<dbReference type="GeneTree" id="ENSGT00390000002789"/>
<keyword evidence="10" id="KW-1185">Reference proteome</keyword>
<evidence type="ECO:0000256" key="5">
    <source>
        <dbReference type="ARBA" id="ARBA00022833"/>
    </source>
</evidence>
<organism evidence="9 10">
    <name type="scientific">Chrysemys picta bellii</name>
    <name type="common">Western painted turtle</name>
    <name type="synonym">Emys bellii</name>
    <dbReference type="NCBI Taxonomy" id="8478"/>
    <lineage>
        <taxon>Eukaryota</taxon>
        <taxon>Metazoa</taxon>
        <taxon>Chordata</taxon>
        <taxon>Craniata</taxon>
        <taxon>Vertebrata</taxon>
        <taxon>Euteleostomi</taxon>
        <taxon>Archelosauria</taxon>
        <taxon>Testudinata</taxon>
        <taxon>Testudines</taxon>
        <taxon>Cryptodira</taxon>
        <taxon>Durocryptodira</taxon>
        <taxon>Testudinoidea</taxon>
        <taxon>Emydidae</taxon>
        <taxon>Chrysemys</taxon>
    </lineage>
</organism>
<gene>
    <name evidence="9" type="primary">LTV1</name>
</gene>
<evidence type="ECO:0000256" key="4">
    <source>
        <dbReference type="ARBA" id="ARBA00022771"/>
    </source>
</evidence>